<sequence length="149" mass="16509">MQEGTNGTRQITPLLHLYRGLLPLTLIYYLIAKDYLLTSRDLKRLESVSRSPLFSQFSETLAGVETVRAFGAQGRLVSGIHDKIDLNHRAYFLMWSANRWLCIRTDMIGALVTLAAGVIVVAGSLSPGMTGLVLVYALEFSDVLQVGFF</sequence>
<dbReference type="InterPro" id="IPR050173">
    <property type="entry name" value="ABC_transporter_C-like"/>
</dbReference>
<evidence type="ECO:0000256" key="2">
    <source>
        <dbReference type="ARBA" id="ARBA00022692"/>
    </source>
</evidence>
<dbReference type="InterPro" id="IPR036640">
    <property type="entry name" value="ABC1_TM_sf"/>
</dbReference>
<feature type="transmembrane region" description="Helical" evidence="8">
    <location>
        <begin position="108"/>
        <end position="138"/>
    </location>
</feature>
<accession>A0A4P9W7G9</accession>
<keyword evidence="5" id="KW-0067">ATP-binding</keyword>
<protein>
    <submittedName>
        <fullName evidence="10">ABC transporter type 1, transmembrane domain-containing protein</fullName>
    </submittedName>
</protein>
<reference evidence="11" key="1">
    <citation type="journal article" date="2018" name="Nat. Microbiol.">
        <title>Leveraging single-cell genomics to expand the fungal tree of life.</title>
        <authorList>
            <person name="Ahrendt S.R."/>
            <person name="Quandt C.A."/>
            <person name="Ciobanu D."/>
            <person name="Clum A."/>
            <person name="Salamov A."/>
            <person name="Andreopoulos B."/>
            <person name="Cheng J.F."/>
            <person name="Woyke T."/>
            <person name="Pelin A."/>
            <person name="Henrissat B."/>
            <person name="Reynolds N.K."/>
            <person name="Benny G.L."/>
            <person name="Smith M.E."/>
            <person name="James T.Y."/>
            <person name="Grigoriev I.V."/>
        </authorList>
    </citation>
    <scope>NUCLEOTIDE SEQUENCE [LARGE SCALE GENOMIC DNA]</scope>
</reference>
<evidence type="ECO:0000256" key="6">
    <source>
        <dbReference type="ARBA" id="ARBA00022989"/>
    </source>
</evidence>
<organism evidence="10 11">
    <name type="scientific">Blyttiomyces helicus</name>
    <dbReference type="NCBI Taxonomy" id="388810"/>
    <lineage>
        <taxon>Eukaryota</taxon>
        <taxon>Fungi</taxon>
        <taxon>Fungi incertae sedis</taxon>
        <taxon>Chytridiomycota</taxon>
        <taxon>Chytridiomycota incertae sedis</taxon>
        <taxon>Chytridiomycetes</taxon>
        <taxon>Chytridiomycetes incertae sedis</taxon>
        <taxon>Blyttiomyces</taxon>
    </lineage>
</organism>
<keyword evidence="11" id="KW-1185">Reference proteome</keyword>
<dbReference type="PANTHER" id="PTHR24223:SF353">
    <property type="entry name" value="ABC TRANSPORTER ATP-BINDING PROTEIN_PERMEASE VMR1-RELATED"/>
    <property type="match status" value="1"/>
</dbReference>
<proteinExistence type="predicted"/>
<dbReference type="GO" id="GO:0005524">
    <property type="term" value="F:ATP binding"/>
    <property type="evidence" value="ECO:0007669"/>
    <property type="project" value="UniProtKB-KW"/>
</dbReference>
<evidence type="ECO:0000256" key="1">
    <source>
        <dbReference type="ARBA" id="ARBA00022448"/>
    </source>
</evidence>
<evidence type="ECO:0000256" key="8">
    <source>
        <dbReference type="SAM" id="Phobius"/>
    </source>
</evidence>
<evidence type="ECO:0000313" key="10">
    <source>
        <dbReference type="EMBL" id="RKO87325.1"/>
    </source>
</evidence>
<keyword evidence="1" id="KW-0813">Transport</keyword>
<dbReference type="SUPFAM" id="SSF90123">
    <property type="entry name" value="ABC transporter transmembrane region"/>
    <property type="match status" value="1"/>
</dbReference>
<keyword evidence="6 8" id="KW-1133">Transmembrane helix</keyword>
<dbReference type="PROSITE" id="PS50929">
    <property type="entry name" value="ABC_TM1F"/>
    <property type="match status" value="1"/>
</dbReference>
<feature type="transmembrane region" description="Helical" evidence="8">
    <location>
        <begin position="20"/>
        <end position="37"/>
    </location>
</feature>
<dbReference type="GO" id="GO:0140359">
    <property type="term" value="F:ABC-type transporter activity"/>
    <property type="evidence" value="ECO:0007669"/>
    <property type="project" value="InterPro"/>
</dbReference>
<dbReference type="EMBL" id="KZ997508">
    <property type="protein sequence ID" value="RKO87325.1"/>
    <property type="molecule type" value="Genomic_DNA"/>
</dbReference>
<dbReference type="Pfam" id="PF00664">
    <property type="entry name" value="ABC_membrane"/>
    <property type="match status" value="1"/>
</dbReference>
<gene>
    <name evidence="10" type="ORF">BDK51DRAFT_23162</name>
</gene>
<evidence type="ECO:0000256" key="3">
    <source>
        <dbReference type="ARBA" id="ARBA00022737"/>
    </source>
</evidence>
<dbReference type="GO" id="GO:0016020">
    <property type="term" value="C:membrane"/>
    <property type="evidence" value="ECO:0007669"/>
    <property type="project" value="InterPro"/>
</dbReference>
<evidence type="ECO:0000256" key="4">
    <source>
        <dbReference type="ARBA" id="ARBA00022741"/>
    </source>
</evidence>
<keyword evidence="3" id="KW-0677">Repeat</keyword>
<dbReference type="OrthoDB" id="2152779at2759"/>
<dbReference type="PANTHER" id="PTHR24223">
    <property type="entry name" value="ATP-BINDING CASSETTE SUB-FAMILY C"/>
    <property type="match status" value="1"/>
</dbReference>
<evidence type="ECO:0000259" key="9">
    <source>
        <dbReference type="PROSITE" id="PS50929"/>
    </source>
</evidence>
<feature type="domain" description="ABC transmembrane type-1" evidence="9">
    <location>
        <begin position="21"/>
        <end position="149"/>
    </location>
</feature>
<dbReference type="Gene3D" id="1.20.1560.10">
    <property type="entry name" value="ABC transporter type 1, transmembrane domain"/>
    <property type="match status" value="1"/>
</dbReference>
<keyword evidence="2 8" id="KW-0812">Transmembrane</keyword>
<keyword evidence="4" id="KW-0547">Nucleotide-binding</keyword>
<dbReference type="Proteomes" id="UP000269721">
    <property type="component" value="Unassembled WGS sequence"/>
</dbReference>
<evidence type="ECO:0000313" key="11">
    <source>
        <dbReference type="Proteomes" id="UP000269721"/>
    </source>
</evidence>
<keyword evidence="7 8" id="KW-0472">Membrane</keyword>
<evidence type="ECO:0000256" key="5">
    <source>
        <dbReference type="ARBA" id="ARBA00022840"/>
    </source>
</evidence>
<evidence type="ECO:0000256" key="7">
    <source>
        <dbReference type="ARBA" id="ARBA00023136"/>
    </source>
</evidence>
<name>A0A4P9W7G9_9FUNG</name>
<dbReference type="AlphaFoldDB" id="A0A4P9W7G9"/>
<dbReference type="InterPro" id="IPR011527">
    <property type="entry name" value="ABC1_TM_dom"/>
</dbReference>